<dbReference type="NCBIfam" id="NF004825">
    <property type="entry name" value="PRK06181.1"/>
    <property type="match status" value="1"/>
</dbReference>
<dbReference type="GO" id="GO:0016020">
    <property type="term" value="C:membrane"/>
    <property type="evidence" value="ECO:0007669"/>
    <property type="project" value="UniProtKB-SubCell"/>
</dbReference>
<evidence type="ECO:0000256" key="1">
    <source>
        <dbReference type="ARBA" id="ARBA00004606"/>
    </source>
</evidence>
<dbReference type="GO" id="GO:0072582">
    <property type="term" value="F:17-beta-hydroxysteroid dehydrogenase (NADP+) activity"/>
    <property type="evidence" value="ECO:0007669"/>
    <property type="project" value="TreeGrafter"/>
</dbReference>
<evidence type="ECO:0000256" key="5">
    <source>
        <dbReference type="ARBA" id="ARBA00023002"/>
    </source>
</evidence>
<comment type="caution">
    <text evidence="8">The sequence shown here is derived from an EMBL/GenBank/DDBJ whole genome shotgun (WGS) entry which is preliminary data.</text>
</comment>
<dbReference type="PROSITE" id="PS00061">
    <property type="entry name" value="ADH_SHORT"/>
    <property type="match status" value="1"/>
</dbReference>
<dbReference type="InterPro" id="IPR020904">
    <property type="entry name" value="Sc_DH/Rdtase_CS"/>
</dbReference>
<dbReference type="EMBL" id="JBDFQZ010000010">
    <property type="protein sequence ID" value="KAK9684312.1"/>
    <property type="molecule type" value="Genomic_DNA"/>
</dbReference>
<protein>
    <recommendedName>
        <fullName evidence="10">11-beta-hydroxysteroid dehydrogenase 1B-like</fullName>
    </recommendedName>
</protein>
<evidence type="ECO:0000256" key="2">
    <source>
        <dbReference type="ARBA" id="ARBA00006484"/>
    </source>
</evidence>
<keyword evidence="5" id="KW-0560">Oxidoreductase</keyword>
<keyword evidence="7" id="KW-0472">Membrane</keyword>
<dbReference type="GO" id="GO:0005829">
    <property type="term" value="C:cytosol"/>
    <property type="evidence" value="ECO:0007669"/>
    <property type="project" value="TreeGrafter"/>
</dbReference>
<dbReference type="SUPFAM" id="SSF51735">
    <property type="entry name" value="NAD(P)-binding Rossmann-fold domains"/>
    <property type="match status" value="1"/>
</dbReference>
<dbReference type="Pfam" id="PF00106">
    <property type="entry name" value="adh_short"/>
    <property type="match status" value="1"/>
</dbReference>
<evidence type="ECO:0000313" key="8">
    <source>
        <dbReference type="EMBL" id="KAK9684312.1"/>
    </source>
</evidence>
<keyword evidence="7" id="KW-0812">Transmembrane</keyword>
<dbReference type="PANTHER" id="PTHR43391:SF89">
    <property type="entry name" value="11-BETA-HYDROXYSTEROID DEHYDROGENASE 1A-RELATED"/>
    <property type="match status" value="1"/>
</dbReference>
<feature type="transmembrane region" description="Helical" evidence="7">
    <location>
        <begin position="12"/>
        <end position="34"/>
    </location>
</feature>
<dbReference type="AlphaFoldDB" id="A0AAW1I6W1"/>
<proteinExistence type="inferred from homology"/>
<dbReference type="InterPro" id="IPR036291">
    <property type="entry name" value="NAD(P)-bd_dom_sf"/>
</dbReference>
<dbReference type="PRINTS" id="PR00081">
    <property type="entry name" value="GDHRDH"/>
</dbReference>
<gene>
    <name evidence="8" type="ORF">RND81_10G201400</name>
</gene>
<evidence type="ECO:0008006" key="10">
    <source>
        <dbReference type="Google" id="ProtNLM"/>
    </source>
</evidence>
<keyword evidence="4" id="KW-0735">Signal-anchor</keyword>
<evidence type="ECO:0000256" key="3">
    <source>
        <dbReference type="ARBA" id="ARBA00022857"/>
    </source>
</evidence>
<evidence type="ECO:0000256" key="4">
    <source>
        <dbReference type="ARBA" id="ARBA00022968"/>
    </source>
</evidence>
<dbReference type="GO" id="GO:0008202">
    <property type="term" value="P:steroid metabolic process"/>
    <property type="evidence" value="ECO:0007669"/>
    <property type="project" value="TreeGrafter"/>
</dbReference>
<keyword evidence="3" id="KW-0521">NADP</keyword>
<keyword evidence="7" id="KW-1133">Transmembrane helix</keyword>
<dbReference type="InterPro" id="IPR002347">
    <property type="entry name" value="SDR_fam"/>
</dbReference>
<sequence length="349" mass="38474">MDLLNNVLNIAAPFFTCLLLCVFLPPFLLLKLFLSIFRSISSEDVAGKVVIITGASSGIGEQLAYEYAKRGAFLVLAARREKSLQEVANLCLELGSPNAITVPADVSKIDDCKRIVDSTIAHFGQLDHLVSNAGITSVSMLEDYEDITIARSIMDINFWGAVYITRFAIPHLRNTRGKIIAMSSSACWLPTPRMSLYNASKAAMGALYETLRVEVGSDIHITLVTPGFFESEMTKGKHLSHEGLMDVDPLLRDVQVSLLPMGTTERCAKAVVNSACRGQRYVTTPAWYGVSYWWKVFWPELVELVFRLFYTTKRGVSPAESLSMKIANLPGLKAMVYPSSIQSTAVKTS</sequence>
<dbReference type="PANTHER" id="PTHR43391">
    <property type="entry name" value="RETINOL DEHYDROGENASE-RELATED"/>
    <property type="match status" value="1"/>
</dbReference>
<keyword evidence="9" id="KW-1185">Reference proteome</keyword>
<evidence type="ECO:0000313" key="9">
    <source>
        <dbReference type="Proteomes" id="UP001443914"/>
    </source>
</evidence>
<reference evidence="8" key="1">
    <citation type="submission" date="2024-03" db="EMBL/GenBank/DDBJ databases">
        <title>WGS assembly of Saponaria officinalis var. Norfolk2.</title>
        <authorList>
            <person name="Jenkins J."/>
            <person name="Shu S."/>
            <person name="Grimwood J."/>
            <person name="Barry K."/>
            <person name="Goodstein D."/>
            <person name="Schmutz J."/>
            <person name="Leebens-Mack J."/>
            <person name="Osbourn A."/>
        </authorList>
    </citation>
    <scope>NUCLEOTIDE SEQUENCE [LARGE SCALE GENOMIC DNA]</scope>
    <source>
        <strain evidence="8">JIC</strain>
    </source>
</reference>
<evidence type="ECO:0000256" key="7">
    <source>
        <dbReference type="SAM" id="Phobius"/>
    </source>
</evidence>
<name>A0AAW1I6W1_SAPOF</name>
<accession>A0AAW1I6W1</accession>
<dbReference type="Gene3D" id="3.40.50.720">
    <property type="entry name" value="NAD(P)-binding Rossmann-like Domain"/>
    <property type="match status" value="1"/>
</dbReference>
<comment type="subcellular location">
    <subcellularLocation>
        <location evidence="1">Membrane</location>
        <topology evidence="1">Single-pass type II membrane protein</topology>
    </subcellularLocation>
</comment>
<comment type="similarity">
    <text evidence="2 6">Belongs to the short-chain dehydrogenases/reductases (SDR) family.</text>
</comment>
<organism evidence="8 9">
    <name type="scientific">Saponaria officinalis</name>
    <name type="common">Common soapwort</name>
    <name type="synonym">Lychnis saponaria</name>
    <dbReference type="NCBI Taxonomy" id="3572"/>
    <lineage>
        <taxon>Eukaryota</taxon>
        <taxon>Viridiplantae</taxon>
        <taxon>Streptophyta</taxon>
        <taxon>Embryophyta</taxon>
        <taxon>Tracheophyta</taxon>
        <taxon>Spermatophyta</taxon>
        <taxon>Magnoliopsida</taxon>
        <taxon>eudicotyledons</taxon>
        <taxon>Gunneridae</taxon>
        <taxon>Pentapetalae</taxon>
        <taxon>Caryophyllales</taxon>
        <taxon>Caryophyllaceae</taxon>
        <taxon>Caryophylleae</taxon>
        <taxon>Saponaria</taxon>
    </lineage>
</organism>
<dbReference type="Proteomes" id="UP001443914">
    <property type="component" value="Unassembled WGS sequence"/>
</dbReference>
<dbReference type="PRINTS" id="PR00080">
    <property type="entry name" value="SDRFAMILY"/>
</dbReference>
<evidence type="ECO:0000256" key="6">
    <source>
        <dbReference type="RuleBase" id="RU000363"/>
    </source>
</evidence>